<evidence type="ECO:0000256" key="2">
    <source>
        <dbReference type="ARBA" id="ARBA00022692"/>
    </source>
</evidence>
<dbReference type="Proteomes" id="UP000621859">
    <property type="component" value="Unassembled WGS sequence"/>
</dbReference>
<reference evidence="8" key="1">
    <citation type="journal article" date="2014" name="Int. J. Syst. Evol. Microbiol.">
        <title>Complete genome of a new Firmicutes species belonging to the dominant human colonic microbiota ('Ruminococcus bicirculans') reveals two chromosomes and a selective capacity to utilize plant glucans.</title>
        <authorList>
            <consortium name="NISC Comparative Sequencing Program"/>
            <person name="Wegmann U."/>
            <person name="Louis P."/>
            <person name="Goesmann A."/>
            <person name="Henrissat B."/>
            <person name="Duncan S.H."/>
            <person name="Flint H.J."/>
        </authorList>
    </citation>
    <scope>NUCLEOTIDE SEQUENCE</scope>
    <source>
        <strain evidence="8">CGMCC 1.8860</strain>
    </source>
</reference>
<organism evidence="8 9">
    <name type="scientific">Silvimonas amylolytica</name>
    <dbReference type="NCBI Taxonomy" id="449663"/>
    <lineage>
        <taxon>Bacteria</taxon>
        <taxon>Pseudomonadati</taxon>
        <taxon>Pseudomonadota</taxon>
        <taxon>Betaproteobacteria</taxon>
        <taxon>Neisseriales</taxon>
        <taxon>Chitinibacteraceae</taxon>
        <taxon>Silvimonas</taxon>
    </lineage>
</organism>
<accession>A0ABQ2PSA7</accession>
<dbReference type="Pfam" id="PF17537">
    <property type="entry name" value="DUF5455"/>
    <property type="match status" value="1"/>
</dbReference>
<dbReference type="EMBL" id="BMLY01000001">
    <property type="protein sequence ID" value="GGP24428.1"/>
    <property type="molecule type" value="Genomic_DNA"/>
</dbReference>
<dbReference type="InterPro" id="IPR035210">
    <property type="entry name" value="DUF5455"/>
</dbReference>
<evidence type="ECO:0000256" key="4">
    <source>
        <dbReference type="ARBA" id="ARBA00022989"/>
    </source>
</evidence>
<evidence type="ECO:0000313" key="9">
    <source>
        <dbReference type="Proteomes" id="UP000621859"/>
    </source>
</evidence>
<evidence type="ECO:0000313" key="7">
    <source>
        <dbReference type="EMBL" id="GGP24428.1"/>
    </source>
</evidence>
<comment type="subcellular location">
    <subcellularLocation>
        <location evidence="1">Host membrane</location>
    </subcellularLocation>
</comment>
<protein>
    <submittedName>
        <fullName evidence="8">Uncharacterized protein</fullName>
    </submittedName>
</protein>
<evidence type="ECO:0000313" key="8">
    <source>
        <dbReference type="EMBL" id="GGP28337.1"/>
    </source>
</evidence>
<proteinExistence type="predicted"/>
<feature type="transmembrane region" description="Helical" evidence="6">
    <location>
        <begin position="27"/>
        <end position="52"/>
    </location>
</feature>
<keyword evidence="2 6" id="KW-0812">Transmembrane</keyword>
<name>A0ABQ2PSA7_9NEIS</name>
<evidence type="ECO:0000256" key="3">
    <source>
        <dbReference type="ARBA" id="ARBA00022870"/>
    </source>
</evidence>
<comment type="caution">
    <text evidence="8">The sequence shown here is derived from an EMBL/GenBank/DDBJ whole genome shotgun (WGS) entry which is preliminary data.</text>
</comment>
<keyword evidence="5 6" id="KW-0472">Membrane</keyword>
<reference evidence="8" key="3">
    <citation type="submission" date="2024-05" db="EMBL/GenBank/DDBJ databases">
        <authorList>
            <person name="Sun Q."/>
            <person name="Zhou Y."/>
        </authorList>
    </citation>
    <scope>NUCLEOTIDE SEQUENCE</scope>
    <source>
        <strain evidence="8">CGMCC 1.8860</strain>
    </source>
</reference>
<evidence type="ECO:0000256" key="5">
    <source>
        <dbReference type="ARBA" id="ARBA00023136"/>
    </source>
</evidence>
<evidence type="ECO:0000256" key="1">
    <source>
        <dbReference type="ARBA" id="ARBA00004551"/>
    </source>
</evidence>
<sequence>MALFAGWLLTLITQVLTALGVSFSRKLAIGAAAVAAMLICLGVFVTAIGGLLNGIAAGAPEWIVQGMCFIPSNAPACLGAYFSARVARFVYDFHMDAIKTLAEIN</sequence>
<evidence type="ECO:0000256" key="6">
    <source>
        <dbReference type="SAM" id="Phobius"/>
    </source>
</evidence>
<dbReference type="EMBL" id="BMLY01000015">
    <property type="protein sequence ID" value="GGP28337.1"/>
    <property type="molecule type" value="Genomic_DNA"/>
</dbReference>
<keyword evidence="9" id="KW-1185">Reference proteome</keyword>
<gene>
    <name evidence="7" type="ORF">GCM10010971_02470</name>
    <name evidence="8" type="ORF">GCM10010971_41560</name>
</gene>
<reference evidence="9" key="2">
    <citation type="journal article" date="2019" name="Int. J. Syst. Evol. Microbiol.">
        <title>The Global Catalogue of Microorganisms (GCM) 10K type strain sequencing project: providing services to taxonomists for standard genome sequencing and annotation.</title>
        <authorList>
            <consortium name="The Broad Institute Genomics Platform"/>
            <consortium name="The Broad Institute Genome Sequencing Center for Infectious Disease"/>
            <person name="Wu L."/>
            <person name="Ma J."/>
        </authorList>
    </citation>
    <scope>NUCLEOTIDE SEQUENCE [LARGE SCALE GENOMIC DNA]</scope>
    <source>
        <strain evidence="9">CGMCC 1.8860</strain>
    </source>
</reference>
<keyword evidence="4 6" id="KW-1133">Transmembrane helix</keyword>
<dbReference type="RefSeq" id="WP_188687893.1">
    <property type="nucleotide sequence ID" value="NZ_BMLY01000001.1"/>
</dbReference>
<keyword evidence="3" id="KW-1043">Host membrane</keyword>